<evidence type="ECO:0000313" key="3">
    <source>
        <dbReference type="Proteomes" id="UP000233387"/>
    </source>
</evidence>
<dbReference type="Proteomes" id="UP000233387">
    <property type="component" value="Unassembled WGS sequence"/>
</dbReference>
<evidence type="ECO:0000313" key="2">
    <source>
        <dbReference type="EMBL" id="PKQ69751.1"/>
    </source>
</evidence>
<proteinExistence type="predicted"/>
<organism evidence="2 3">
    <name type="scientific">Raineya orbicola</name>
    <dbReference type="NCBI Taxonomy" id="2016530"/>
    <lineage>
        <taxon>Bacteria</taxon>
        <taxon>Pseudomonadati</taxon>
        <taxon>Bacteroidota</taxon>
        <taxon>Cytophagia</taxon>
        <taxon>Cytophagales</taxon>
        <taxon>Raineyaceae</taxon>
        <taxon>Raineya</taxon>
    </lineage>
</organism>
<dbReference type="SUPFAM" id="SSF56935">
    <property type="entry name" value="Porins"/>
    <property type="match status" value="1"/>
</dbReference>
<accession>A0A2N3IHI1</accession>
<feature type="chain" id="PRO_5014975607" description="Outer membrane protein transport protein (OMPP1/FadL/TodX)" evidence="1">
    <location>
        <begin position="24"/>
        <end position="426"/>
    </location>
</feature>
<evidence type="ECO:0008006" key="4">
    <source>
        <dbReference type="Google" id="ProtNLM"/>
    </source>
</evidence>
<comment type="caution">
    <text evidence="2">The sequence shown here is derived from an EMBL/GenBank/DDBJ whole genome shotgun (WGS) entry which is preliminary data.</text>
</comment>
<gene>
    <name evidence="2" type="ORF">Rain11_1206</name>
</gene>
<feature type="signal peptide" evidence="1">
    <location>
        <begin position="1"/>
        <end position="23"/>
    </location>
</feature>
<name>A0A2N3IHI1_9BACT</name>
<dbReference type="AlphaFoldDB" id="A0A2N3IHI1"/>
<reference evidence="2 3" key="1">
    <citation type="submission" date="2017-06" db="EMBL/GenBank/DDBJ databases">
        <title>Raineya orbicola gen. nov., sp. nov. a slightly thermophilic bacterium of the phylum Bacteroidetes and the description of Raineyaceae fam. nov.</title>
        <authorList>
            <person name="Albuquerque L."/>
            <person name="Polonia A.R.M."/>
            <person name="Barroso C."/>
            <person name="Froufe H.J.C."/>
            <person name="Lage O."/>
            <person name="Lobo-Da-Cunha A."/>
            <person name="Egas C."/>
            <person name="Da Costa M.S."/>
        </authorList>
    </citation>
    <scope>NUCLEOTIDE SEQUENCE [LARGE SCALE GENOMIC DNA]</scope>
    <source>
        <strain evidence="2 3">SPSPC-11</strain>
    </source>
</reference>
<dbReference type="Gene3D" id="2.40.160.60">
    <property type="entry name" value="Outer membrane protein transport protein (OMPP1/FadL/TodX)"/>
    <property type="match status" value="1"/>
</dbReference>
<evidence type="ECO:0000256" key="1">
    <source>
        <dbReference type="SAM" id="SignalP"/>
    </source>
</evidence>
<dbReference type="OrthoDB" id="1491239at2"/>
<dbReference type="EMBL" id="NKXO01000016">
    <property type="protein sequence ID" value="PKQ69751.1"/>
    <property type="molecule type" value="Genomic_DNA"/>
</dbReference>
<keyword evidence="1" id="KW-0732">Signal</keyword>
<keyword evidence="3" id="KW-1185">Reference proteome</keyword>
<sequence length="426" mass="48262">MKNHSIKLFLFTICFLLMQKLFSQNSPLSGFGLGMLTPQGNIAQQSMGSVGVSTSNSFWVNTLNPALLVRNGSVIFDAGYNFKIQQLRSDKAQQSFTTGNFNYATLALPITKKWTSAIGLQPYSYLEYLTETSAKVENSDFFAYYTFKGEGGLNNFFWANGFMPIKNLSLGVKMSYLFGNLTRESVTELIASGQNSRIAFLQRDNINQITWNVGTSYRYPLEKDRKFLNFGLTYDLSAQMKTKRFEAFEKRDFFGNNLIAPSFVDTLTTIKGKTFLPARLRVGVSYEKLNHYTIHAEMISQNWSQFRRFDIPDTQLTNRLTFAIGGEWTPEFGSNKFLNRSTYRIGFNHTPQILQIEGKTLAETNFSLGGSFAFSGGQGKLTYLHLGIIAGQRGNLSRNGLQERYIEARLGVSLSDVLWFYRPKID</sequence>
<protein>
    <recommendedName>
        <fullName evidence="4">Outer membrane protein transport protein (OMPP1/FadL/TodX)</fullName>
    </recommendedName>
</protein>